<dbReference type="Pfam" id="PF04079">
    <property type="entry name" value="SMC_ScpB"/>
    <property type="match status" value="1"/>
</dbReference>
<dbReference type="InterPro" id="IPR005234">
    <property type="entry name" value="ScpB_csome_segregation"/>
</dbReference>
<gene>
    <name evidence="6" type="primary">scpB</name>
    <name evidence="6" type="ORF">HJ583_009450</name>
</gene>
<dbReference type="InterPro" id="IPR036388">
    <property type="entry name" value="WH-like_DNA-bd_sf"/>
</dbReference>
<reference evidence="6 7" key="1">
    <citation type="submission" date="2020-06" db="EMBL/GenBank/DDBJ databases">
        <title>Draft genome of Uliginosibacterium sp. IMCC34675.</title>
        <authorList>
            <person name="Song J."/>
        </authorList>
    </citation>
    <scope>NUCLEOTIDE SEQUENCE [LARGE SCALE GENOMIC DNA]</scope>
    <source>
        <strain evidence="6 7">IMCC34675</strain>
    </source>
</reference>
<keyword evidence="4" id="KW-0131">Cell cycle</keyword>
<evidence type="ECO:0000313" key="7">
    <source>
        <dbReference type="Proteomes" id="UP000778523"/>
    </source>
</evidence>
<dbReference type="PIRSF" id="PIRSF019345">
    <property type="entry name" value="ScpB"/>
    <property type="match status" value="1"/>
</dbReference>
<proteinExistence type="predicted"/>
<protein>
    <submittedName>
        <fullName evidence="6">SMC-Scp complex subunit ScpB</fullName>
    </submittedName>
</protein>
<dbReference type="PANTHER" id="PTHR34298:SF2">
    <property type="entry name" value="SEGREGATION AND CONDENSATION PROTEIN B"/>
    <property type="match status" value="1"/>
</dbReference>
<dbReference type="Proteomes" id="UP000778523">
    <property type="component" value="Unassembled WGS sequence"/>
</dbReference>
<evidence type="ECO:0000256" key="2">
    <source>
        <dbReference type="ARBA" id="ARBA00022618"/>
    </source>
</evidence>
<evidence type="ECO:0000256" key="5">
    <source>
        <dbReference type="SAM" id="MobiDB-lite"/>
    </source>
</evidence>
<comment type="caution">
    <text evidence="6">The sequence shown here is derived from an EMBL/GenBank/DDBJ whole genome shotgun (WGS) entry which is preliminary data.</text>
</comment>
<dbReference type="EMBL" id="JABCSC020000002">
    <property type="protein sequence ID" value="NSL55246.1"/>
    <property type="molecule type" value="Genomic_DNA"/>
</dbReference>
<sequence>MADAEIVATASAAELLATGIDVRFAKQVLEAALLSAQDPLPLAVLRRVFEPDLGTPVLQRLLADLQADWHGKSVELVRLASGWRFQTRAEFQPWLERMKETRAPRYSRAVLETLAIIVYRQPVTRGDIEDIRGVAVSSQIIKSLETRGWIDTIGHRDTPGRPALYATTKHFLDDLGLRSLTELPPLAELEGVLDLVDTAEAASSALAQSEEEQPAAPSGSANASSSGD</sequence>
<evidence type="ECO:0000256" key="4">
    <source>
        <dbReference type="ARBA" id="ARBA00023306"/>
    </source>
</evidence>
<dbReference type="InterPro" id="IPR036390">
    <property type="entry name" value="WH_DNA-bd_sf"/>
</dbReference>
<keyword evidence="2" id="KW-0132">Cell division</keyword>
<organism evidence="6 7">
    <name type="scientific">Uliginosibacterium aquaticum</name>
    <dbReference type="NCBI Taxonomy" id="2731212"/>
    <lineage>
        <taxon>Bacteria</taxon>
        <taxon>Pseudomonadati</taxon>
        <taxon>Pseudomonadota</taxon>
        <taxon>Betaproteobacteria</taxon>
        <taxon>Rhodocyclales</taxon>
        <taxon>Zoogloeaceae</taxon>
        <taxon>Uliginosibacterium</taxon>
    </lineage>
</organism>
<feature type="region of interest" description="Disordered" evidence="5">
    <location>
        <begin position="203"/>
        <end position="228"/>
    </location>
</feature>
<keyword evidence="3" id="KW-0159">Chromosome partition</keyword>
<dbReference type="NCBIfam" id="TIGR00281">
    <property type="entry name" value="SMC-Scp complex subunit ScpB"/>
    <property type="match status" value="1"/>
</dbReference>
<name>A0ABX2IEX2_9RHOO</name>
<dbReference type="Gene3D" id="1.10.10.10">
    <property type="entry name" value="Winged helix-like DNA-binding domain superfamily/Winged helix DNA-binding domain"/>
    <property type="match status" value="2"/>
</dbReference>
<accession>A0ABX2IEX2</accession>
<keyword evidence="7" id="KW-1185">Reference proteome</keyword>
<keyword evidence="1" id="KW-0963">Cytoplasm</keyword>
<evidence type="ECO:0000313" key="6">
    <source>
        <dbReference type="EMBL" id="NSL55246.1"/>
    </source>
</evidence>
<evidence type="ECO:0000256" key="3">
    <source>
        <dbReference type="ARBA" id="ARBA00022829"/>
    </source>
</evidence>
<evidence type="ECO:0000256" key="1">
    <source>
        <dbReference type="ARBA" id="ARBA00022490"/>
    </source>
</evidence>
<dbReference type="SUPFAM" id="SSF46785">
    <property type="entry name" value="Winged helix' DNA-binding domain"/>
    <property type="match status" value="2"/>
</dbReference>
<dbReference type="PANTHER" id="PTHR34298">
    <property type="entry name" value="SEGREGATION AND CONDENSATION PROTEIN B"/>
    <property type="match status" value="1"/>
</dbReference>